<protein>
    <submittedName>
        <fullName evidence="4">Histidine biosynthesis protein</fullName>
    </submittedName>
</protein>
<proteinExistence type="inferred from homology"/>
<keyword evidence="3" id="KW-0368">Histidine biosynthesis</keyword>
<dbReference type="GO" id="GO:0016491">
    <property type="term" value="F:oxidoreductase activity"/>
    <property type="evidence" value="ECO:0007669"/>
    <property type="project" value="UniProtKB-KW"/>
</dbReference>
<organism evidence="4 5">
    <name type="scientific">Methanobrevibacter millerae</name>
    <dbReference type="NCBI Taxonomy" id="230361"/>
    <lineage>
        <taxon>Archaea</taxon>
        <taxon>Methanobacteriati</taxon>
        <taxon>Methanobacteriota</taxon>
        <taxon>Methanomada group</taxon>
        <taxon>Methanobacteria</taxon>
        <taxon>Methanobacteriales</taxon>
        <taxon>Methanobacteriaceae</taxon>
        <taxon>Methanobrevibacter</taxon>
    </lineage>
</organism>
<evidence type="ECO:0000256" key="3">
    <source>
        <dbReference type="RuleBase" id="RU003657"/>
    </source>
</evidence>
<evidence type="ECO:0000313" key="4">
    <source>
        <dbReference type="EMBL" id="SDA64324.1"/>
    </source>
</evidence>
<keyword evidence="2" id="KW-0560">Oxidoreductase</keyword>
<name>A0A1G5X2M9_9EURY</name>
<dbReference type="InterPro" id="IPR013785">
    <property type="entry name" value="Aldolase_TIM"/>
</dbReference>
<dbReference type="SUPFAM" id="SSF51395">
    <property type="entry name" value="FMN-linked oxidoreductases"/>
    <property type="match status" value="1"/>
</dbReference>
<evidence type="ECO:0000256" key="1">
    <source>
        <dbReference type="ARBA" id="ARBA00022630"/>
    </source>
</evidence>
<comment type="similarity">
    <text evidence="3">Belongs to the HisA/HisF family.</text>
</comment>
<dbReference type="Proteomes" id="UP000323439">
    <property type="component" value="Unassembled WGS sequence"/>
</dbReference>
<evidence type="ECO:0000256" key="2">
    <source>
        <dbReference type="ARBA" id="ARBA00023002"/>
    </source>
</evidence>
<dbReference type="GO" id="GO:0000105">
    <property type="term" value="P:L-histidine biosynthetic process"/>
    <property type="evidence" value="ECO:0007669"/>
    <property type="project" value="UniProtKB-KW"/>
</dbReference>
<dbReference type="InterPro" id="IPR006062">
    <property type="entry name" value="His_biosynth"/>
</dbReference>
<accession>A0A1G5X2M9</accession>
<dbReference type="OrthoDB" id="122964at2157"/>
<keyword evidence="5" id="KW-1185">Reference proteome</keyword>
<dbReference type="PANTHER" id="PTHR43656">
    <property type="entry name" value="BINDING OXIDOREDUCTASE, PUTATIVE (AFU_ORTHOLOGUE AFUA_2G08260)-RELATED"/>
    <property type="match status" value="1"/>
</dbReference>
<dbReference type="InterPro" id="IPR051799">
    <property type="entry name" value="NADH_flavin_oxidoreductase"/>
</dbReference>
<gene>
    <name evidence="4" type="ORF">SAMN02910315_01892</name>
</gene>
<sequence length="160" mass="18275">MVEILTIVRMVLEIIKLIKKTTGLHVHCKVNLYQDEEDSLEICKILAENGADSLQITKFLSPQYFRKGQSNQDMLVSFADKVAKNVSIPVVLGGGRSDMDKIIELLNNTDIDFISMQRPFVKDPTFLTQWKIDGYGKSECKTCNNCYWKKQSVCLIEYSD</sequence>
<dbReference type="EMBL" id="FMXB01000016">
    <property type="protein sequence ID" value="SDA64324.1"/>
    <property type="molecule type" value="Genomic_DNA"/>
</dbReference>
<keyword evidence="3" id="KW-0028">Amino-acid biosynthesis</keyword>
<evidence type="ECO:0000313" key="5">
    <source>
        <dbReference type="Proteomes" id="UP000323439"/>
    </source>
</evidence>
<dbReference type="Pfam" id="PF00977">
    <property type="entry name" value="His_biosynth"/>
    <property type="match status" value="1"/>
</dbReference>
<dbReference type="PANTHER" id="PTHR43656:SF2">
    <property type="entry name" value="BINDING OXIDOREDUCTASE, PUTATIVE (AFU_ORTHOLOGUE AFUA_2G08260)-RELATED"/>
    <property type="match status" value="1"/>
</dbReference>
<dbReference type="AlphaFoldDB" id="A0A1G5X2M9"/>
<dbReference type="Gene3D" id="3.20.20.70">
    <property type="entry name" value="Aldolase class I"/>
    <property type="match status" value="1"/>
</dbReference>
<reference evidence="4 5" key="1">
    <citation type="submission" date="2016-10" db="EMBL/GenBank/DDBJ databases">
        <authorList>
            <person name="Varghese N."/>
            <person name="Submissions S."/>
        </authorList>
    </citation>
    <scope>NUCLEOTIDE SEQUENCE [LARGE SCALE GENOMIC DNA]</scope>
    <source>
        <strain evidence="4 5">DSM 16643</strain>
    </source>
</reference>
<keyword evidence="1" id="KW-0285">Flavoprotein</keyword>